<sequence>MEKNKIALVTYSLSAGGLERVVANSTFLFEKMGYEVHLYVLESKIDYPFTGKLHTFNIDNLSVFSKIKAYRSIRNSLKNNQFQLIIDHRYRLNGWTEFMWQKFIYNKETVLNYVHSSNIYNYLFKSIKFNEFLFKNRPFICVSKGIEQLVVKDFPLLKTTTIYNFVDVKLPKTPLNVSEKYILAIARMDFENVKQIDVLLECYAKSILPKNDIRLIILGDGIRLEEMKILANKLNIADFVDFKGFQPNTENYYKNAFFTILTSKYEGLPTVLVESLTMNTPVISFDCETGPNEIIIDRFNGLLIENQNQTKMINGMNELVGNEELYQSLKQNAQNSVEQFQLKAICNQWEQYLNDKL</sequence>
<comment type="caution">
    <text evidence="2">The sequence shown here is derived from an EMBL/GenBank/DDBJ whole genome shotgun (WGS) entry which is preliminary data.</text>
</comment>
<gene>
    <name evidence="2" type="ORF">EG242_02270</name>
</gene>
<keyword evidence="3" id="KW-1185">Reference proteome</keyword>
<dbReference type="SUPFAM" id="SSF53756">
    <property type="entry name" value="UDP-Glycosyltransferase/glycogen phosphorylase"/>
    <property type="match status" value="1"/>
</dbReference>
<dbReference type="RefSeq" id="WP_124898298.1">
    <property type="nucleotide sequence ID" value="NZ_RQTJ01000003.1"/>
</dbReference>
<accession>A0A3P1B6U3</accession>
<dbReference type="AlphaFoldDB" id="A0A3P1B6U3"/>
<protein>
    <submittedName>
        <fullName evidence="2">Glycosyltransferase family 4 protein</fullName>
    </submittedName>
</protein>
<dbReference type="Proteomes" id="UP000268372">
    <property type="component" value="Unassembled WGS sequence"/>
</dbReference>
<evidence type="ECO:0000259" key="1">
    <source>
        <dbReference type="Pfam" id="PF00534"/>
    </source>
</evidence>
<feature type="domain" description="Glycosyl transferase family 1" evidence="1">
    <location>
        <begin position="171"/>
        <end position="335"/>
    </location>
</feature>
<dbReference type="OrthoDB" id="798298at2"/>
<dbReference type="PANTHER" id="PTHR12526:SF630">
    <property type="entry name" value="GLYCOSYLTRANSFERASE"/>
    <property type="match status" value="1"/>
</dbReference>
<dbReference type="EMBL" id="RQTJ01000003">
    <property type="protein sequence ID" value="RRA96442.1"/>
    <property type="molecule type" value="Genomic_DNA"/>
</dbReference>
<dbReference type="Gene3D" id="3.40.50.2000">
    <property type="entry name" value="Glycogen Phosphorylase B"/>
    <property type="match status" value="2"/>
</dbReference>
<reference evidence="2 3" key="1">
    <citation type="submission" date="2018-11" db="EMBL/GenBank/DDBJ databases">
        <title>Flavobacterium sp. nov., YIM 102796 draft genome.</title>
        <authorList>
            <person name="Li G."/>
            <person name="Jiang Y."/>
        </authorList>
    </citation>
    <scope>NUCLEOTIDE SEQUENCE [LARGE SCALE GENOMIC DNA]</scope>
    <source>
        <strain evidence="2 3">YIM 102796</strain>
    </source>
</reference>
<keyword evidence="2" id="KW-0808">Transferase</keyword>
<evidence type="ECO:0000313" key="2">
    <source>
        <dbReference type="EMBL" id="RRA96442.1"/>
    </source>
</evidence>
<organism evidence="2 3">
    <name type="scientific">Paenimyroides viscosum</name>
    <dbReference type="NCBI Taxonomy" id="2488729"/>
    <lineage>
        <taxon>Bacteria</taxon>
        <taxon>Pseudomonadati</taxon>
        <taxon>Bacteroidota</taxon>
        <taxon>Flavobacteriia</taxon>
        <taxon>Flavobacteriales</taxon>
        <taxon>Flavobacteriaceae</taxon>
        <taxon>Paenimyroides</taxon>
    </lineage>
</organism>
<proteinExistence type="predicted"/>
<dbReference type="PANTHER" id="PTHR12526">
    <property type="entry name" value="GLYCOSYLTRANSFERASE"/>
    <property type="match status" value="1"/>
</dbReference>
<evidence type="ECO:0000313" key="3">
    <source>
        <dbReference type="Proteomes" id="UP000268372"/>
    </source>
</evidence>
<dbReference type="GO" id="GO:0016757">
    <property type="term" value="F:glycosyltransferase activity"/>
    <property type="evidence" value="ECO:0007669"/>
    <property type="project" value="InterPro"/>
</dbReference>
<name>A0A3P1B6U3_9FLAO</name>
<dbReference type="InterPro" id="IPR001296">
    <property type="entry name" value="Glyco_trans_1"/>
</dbReference>
<dbReference type="Pfam" id="PF00534">
    <property type="entry name" value="Glycos_transf_1"/>
    <property type="match status" value="1"/>
</dbReference>